<protein>
    <recommendedName>
        <fullName evidence="4">HTH marR-type domain-containing protein</fullName>
    </recommendedName>
</protein>
<dbReference type="PRINTS" id="PR00598">
    <property type="entry name" value="HTHMARR"/>
</dbReference>
<dbReference type="PANTHER" id="PTHR33164:SF43">
    <property type="entry name" value="HTH-TYPE TRANSCRIPTIONAL REPRESSOR YETL"/>
    <property type="match status" value="1"/>
</dbReference>
<dbReference type="PROSITE" id="PS01117">
    <property type="entry name" value="HTH_MARR_1"/>
    <property type="match status" value="1"/>
</dbReference>
<proteinExistence type="predicted"/>
<keyword evidence="2" id="KW-0238">DNA-binding</keyword>
<evidence type="ECO:0000256" key="1">
    <source>
        <dbReference type="ARBA" id="ARBA00023015"/>
    </source>
</evidence>
<dbReference type="SUPFAM" id="SSF46785">
    <property type="entry name" value="Winged helix' DNA-binding domain"/>
    <property type="match status" value="1"/>
</dbReference>
<dbReference type="Proteomes" id="UP001499882">
    <property type="component" value="Unassembled WGS sequence"/>
</dbReference>
<dbReference type="PANTHER" id="PTHR33164">
    <property type="entry name" value="TRANSCRIPTIONAL REGULATOR, MARR FAMILY"/>
    <property type="match status" value="1"/>
</dbReference>
<feature type="domain" description="HTH marR-type" evidence="4">
    <location>
        <begin position="37"/>
        <end position="169"/>
    </location>
</feature>
<dbReference type="SMART" id="SM00347">
    <property type="entry name" value="HTH_MARR"/>
    <property type="match status" value="1"/>
</dbReference>
<evidence type="ECO:0000256" key="2">
    <source>
        <dbReference type="ARBA" id="ARBA00023125"/>
    </source>
</evidence>
<evidence type="ECO:0000256" key="3">
    <source>
        <dbReference type="ARBA" id="ARBA00023163"/>
    </source>
</evidence>
<dbReference type="InterPro" id="IPR036390">
    <property type="entry name" value="WH_DNA-bd_sf"/>
</dbReference>
<dbReference type="Pfam" id="PF01047">
    <property type="entry name" value="MarR"/>
    <property type="match status" value="1"/>
</dbReference>
<organism evidence="5 6">
    <name type="scientific">Nocardioides endophyticus</name>
    <dbReference type="NCBI Taxonomy" id="1353775"/>
    <lineage>
        <taxon>Bacteria</taxon>
        <taxon>Bacillati</taxon>
        <taxon>Actinomycetota</taxon>
        <taxon>Actinomycetes</taxon>
        <taxon>Propionibacteriales</taxon>
        <taxon>Nocardioidaceae</taxon>
        <taxon>Nocardioides</taxon>
    </lineage>
</organism>
<reference evidence="6" key="1">
    <citation type="journal article" date="2019" name="Int. J. Syst. Evol. Microbiol.">
        <title>The Global Catalogue of Microorganisms (GCM) 10K type strain sequencing project: providing services to taxonomists for standard genome sequencing and annotation.</title>
        <authorList>
            <consortium name="The Broad Institute Genomics Platform"/>
            <consortium name="The Broad Institute Genome Sequencing Center for Infectious Disease"/>
            <person name="Wu L."/>
            <person name="Ma J."/>
        </authorList>
    </citation>
    <scope>NUCLEOTIDE SEQUENCE [LARGE SCALE GENOMIC DNA]</scope>
    <source>
        <strain evidence="6">JCM 18532</strain>
    </source>
</reference>
<dbReference type="PROSITE" id="PS50995">
    <property type="entry name" value="HTH_MARR_2"/>
    <property type="match status" value="1"/>
</dbReference>
<dbReference type="Gene3D" id="1.10.10.10">
    <property type="entry name" value="Winged helix-like DNA-binding domain superfamily/Winged helix DNA-binding domain"/>
    <property type="match status" value="1"/>
</dbReference>
<sequence length="175" mass="19807">MPDEEPAEHGPAPDTLRELLHARLVDAEIVAPDGADRTDLVVNLTRLYNRLGQDSESVHRRLGWSWAGFRIMNLLWAIGPMEARQLSRLSGSSRATISSVLNTLERDGLVARDRSESDRRQVLVRLTEEGASRLLNGLRAQAERDRLWFAVLSPDEQHELSRLLQVVAEQREPRS</sequence>
<name>A0ABP8ZCS7_9ACTN</name>
<gene>
    <name evidence="5" type="ORF">GCM10023350_42580</name>
</gene>
<accession>A0ABP8ZCS7</accession>
<dbReference type="EMBL" id="BAABKN010000027">
    <property type="protein sequence ID" value="GAA4752764.1"/>
    <property type="molecule type" value="Genomic_DNA"/>
</dbReference>
<dbReference type="InterPro" id="IPR000835">
    <property type="entry name" value="HTH_MarR-typ"/>
</dbReference>
<keyword evidence="1" id="KW-0805">Transcription regulation</keyword>
<dbReference type="InterPro" id="IPR023187">
    <property type="entry name" value="Tscrpt_reg_MarR-type_CS"/>
</dbReference>
<keyword evidence="6" id="KW-1185">Reference proteome</keyword>
<evidence type="ECO:0000313" key="5">
    <source>
        <dbReference type="EMBL" id="GAA4752764.1"/>
    </source>
</evidence>
<keyword evidence="3" id="KW-0804">Transcription</keyword>
<comment type="caution">
    <text evidence="5">The sequence shown here is derived from an EMBL/GenBank/DDBJ whole genome shotgun (WGS) entry which is preliminary data.</text>
</comment>
<dbReference type="InterPro" id="IPR039422">
    <property type="entry name" value="MarR/SlyA-like"/>
</dbReference>
<dbReference type="RefSeq" id="WP_345529043.1">
    <property type="nucleotide sequence ID" value="NZ_BAABKN010000027.1"/>
</dbReference>
<evidence type="ECO:0000313" key="6">
    <source>
        <dbReference type="Proteomes" id="UP001499882"/>
    </source>
</evidence>
<dbReference type="InterPro" id="IPR036388">
    <property type="entry name" value="WH-like_DNA-bd_sf"/>
</dbReference>
<evidence type="ECO:0000259" key="4">
    <source>
        <dbReference type="PROSITE" id="PS50995"/>
    </source>
</evidence>